<dbReference type="AlphaFoldDB" id="L5M6I8"/>
<name>L5M6I8_MYODS</name>
<protein>
    <submittedName>
        <fullName evidence="2">Dual specificity testis-specific protein kinase 1</fullName>
    </submittedName>
</protein>
<keyword evidence="2" id="KW-0418">Kinase</keyword>
<sequence>MVLKMNRLPSNRGNTLREVQLMNQLQHPNILSLPPTSPPLQQVHGGLCAPGAAARSYRGENGPGRGPPPHQGERSVAGASAEEQ</sequence>
<evidence type="ECO:0000313" key="2">
    <source>
        <dbReference type="EMBL" id="ELK34254.1"/>
    </source>
</evidence>
<dbReference type="EMBL" id="KB103229">
    <property type="protein sequence ID" value="ELK34254.1"/>
    <property type="molecule type" value="Genomic_DNA"/>
</dbReference>
<organism evidence="2 3">
    <name type="scientific">Myotis davidii</name>
    <name type="common">David's myotis</name>
    <dbReference type="NCBI Taxonomy" id="225400"/>
    <lineage>
        <taxon>Eukaryota</taxon>
        <taxon>Metazoa</taxon>
        <taxon>Chordata</taxon>
        <taxon>Craniata</taxon>
        <taxon>Vertebrata</taxon>
        <taxon>Euteleostomi</taxon>
        <taxon>Mammalia</taxon>
        <taxon>Eutheria</taxon>
        <taxon>Laurasiatheria</taxon>
        <taxon>Chiroptera</taxon>
        <taxon>Yangochiroptera</taxon>
        <taxon>Vespertilionidae</taxon>
        <taxon>Myotis</taxon>
    </lineage>
</organism>
<feature type="region of interest" description="Disordered" evidence="1">
    <location>
        <begin position="51"/>
        <end position="84"/>
    </location>
</feature>
<gene>
    <name evidence="2" type="ORF">MDA_GLEAN10021611</name>
</gene>
<proteinExistence type="predicted"/>
<dbReference type="Proteomes" id="UP000010556">
    <property type="component" value="Unassembled WGS sequence"/>
</dbReference>
<dbReference type="GO" id="GO:0016301">
    <property type="term" value="F:kinase activity"/>
    <property type="evidence" value="ECO:0007669"/>
    <property type="project" value="UniProtKB-KW"/>
</dbReference>
<keyword evidence="2" id="KW-0808">Transferase</keyword>
<accession>L5M6I8</accession>
<evidence type="ECO:0000256" key="1">
    <source>
        <dbReference type="SAM" id="MobiDB-lite"/>
    </source>
</evidence>
<keyword evidence="3" id="KW-1185">Reference proteome</keyword>
<evidence type="ECO:0000313" key="3">
    <source>
        <dbReference type="Proteomes" id="UP000010556"/>
    </source>
</evidence>
<reference evidence="3" key="1">
    <citation type="journal article" date="2013" name="Science">
        <title>Comparative analysis of bat genomes provides insight into the evolution of flight and immunity.</title>
        <authorList>
            <person name="Zhang G."/>
            <person name="Cowled C."/>
            <person name="Shi Z."/>
            <person name="Huang Z."/>
            <person name="Bishop-Lilly K.A."/>
            <person name="Fang X."/>
            <person name="Wynne J.W."/>
            <person name="Xiong Z."/>
            <person name="Baker M.L."/>
            <person name="Zhao W."/>
            <person name="Tachedjian M."/>
            <person name="Zhu Y."/>
            <person name="Zhou P."/>
            <person name="Jiang X."/>
            <person name="Ng J."/>
            <person name="Yang L."/>
            <person name="Wu L."/>
            <person name="Xiao J."/>
            <person name="Feng Y."/>
            <person name="Chen Y."/>
            <person name="Sun X."/>
            <person name="Zhang Y."/>
            <person name="Marsh G.A."/>
            <person name="Crameri G."/>
            <person name="Broder C.C."/>
            <person name="Frey K.G."/>
            <person name="Wang L.F."/>
            <person name="Wang J."/>
        </authorList>
    </citation>
    <scope>NUCLEOTIDE SEQUENCE [LARGE SCALE GENOMIC DNA]</scope>
</reference>